<evidence type="ECO:0000313" key="1">
    <source>
        <dbReference type="EMBL" id="GFN80822.1"/>
    </source>
</evidence>
<sequence length="94" mass="10946">MLFTDWKKKQHEKWEGMGVGNNRLQLRPGLLYSVFMDPGNRVRHGRVKYGRVQSTMNVALNFPSWSRCCRPEELVDCASLCCTTDVVPYMYQTL</sequence>
<comment type="caution">
    <text evidence="1">The sequence shown here is derived from an EMBL/GenBank/DDBJ whole genome shotgun (WGS) entry which is preliminary data.</text>
</comment>
<dbReference type="EMBL" id="BLXT01000847">
    <property type="protein sequence ID" value="GFN80822.1"/>
    <property type="molecule type" value="Genomic_DNA"/>
</dbReference>
<protein>
    <submittedName>
        <fullName evidence="1">Uncharacterized protein</fullName>
    </submittedName>
</protein>
<reference evidence="1 2" key="1">
    <citation type="journal article" date="2021" name="Elife">
        <title>Chloroplast acquisition without the gene transfer in kleptoplastic sea slugs, Plakobranchus ocellatus.</title>
        <authorList>
            <person name="Maeda T."/>
            <person name="Takahashi S."/>
            <person name="Yoshida T."/>
            <person name="Shimamura S."/>
            <person name="Takaki Y."/>
            <person name="Nagai Y."/>
            <person name="Toyoda A."/>
            <person name="Suzuki Y."/>
            <person name="Arimoto A."/>
            <person name="Ishii H."/>
            <person name="Satoh N."/>
            <person name="Nishiyama T."/>
            <person name="Hasebe M."/>
            <person name="Maruyama T."/>
            <person name="Minagawa J."/>
            <person name="Obokata J."/>
            <person name="Shigenobu S."/>
        </authorList>
    </citation>
    <scope>NUCLEOTIDE SEQUENCE [LARGE SCALE GENOMIC DNA]</scope>
</reference>
<proteinExistence type="predicted"/>
<dbReference type="AlphaFoldDB" id="A0AAV3YEB8"/>
<keyword evidence="2" id="KW-1185">Reference proteome</keyword>
<gene>
    <name evidence="1" type="ORF">PoB_000732800</name>
</gene>
<accession>A0AAV3YEB8</accession>
<organism evidence="1 2">
    <name type="scientific">Plakobranchus ocellatus</name>
    <dbReference type="NCBI Taxonomy" id="259542"/>
    <lineage>
        <taxon>Eukaryota</taxon>
        <taxon>Metazoa</taxon>
        <taxon>Spiralia</taxon>
        <taxon>Lophotrochozoa</taxon>
        <taxon>Mollusca</taxon>
        <taxon>Gastropoda</taxon>
        <taxon>Heterobranchia</taxon>
        <taxon>Euthyneura</taxon>
        <taxon>Panpulmonata</taxon>
        <taxon>Sacoglossa</taxon>
        <taxon>Placobranchoidea</taxon>
        <taxon>Plakobranchidae</taxon>
        <taxon>Plakobranchus</taxon>
    </lineage>
</organism>
<name>A0AAV3YEB8_9GAST</name>
<evidence type="ECO:0000313" key="2">
    <source>
        <dbReference type="Proteomes" id="UP000735302"/>
    </source>
</evidence>
<dbReference type="Proteomes" id="UP000735302">
    <property type="component" value="Unassembled WGS sequence"/>
</dbReference>